<evidence type="ECO:0000256" key="1">
    <source>
        <dbReference type="ARBA" id="ARBA00022598"/>
    </source>
</evidence>
<keyword evidence="8" id="KW-0648">Protein biosynthesis</keyword>
<evidence type="ECO:0000256" key="7">
    <source>
        <dbReference type="HAMAP-Rule" id="MF_01428"/>
    </source>
</evidence>
<evidence type="ECO:0000313" key="10">
    <source>
        <dbReference type="EMBL" id="GAA0705165.1"/>
    </source>
</evidence>
<evidence type="ECO:0000256" key="6">
    <source>
        <dbReference type="ARBA" id="ARBA00023146"/>
    </source>
</evidence>
<sequence length="307" mass="33442">MRYDRHTTPLPLVMMYRGRFAPSPTGSLHFGSLVAALGSWLFARAAGGAWIVRMEDLDREREVAGAAADILATLAAFGLDSDEPVIQQSHRSDLYATALDRLAAASHAYRCWCSRSDLEPFGGIHPRACVAHETSRPPAWRVRVHGETIGFDDAIQGAQTQHLGREVGDFVVWRADAGCAYQLAVVVDDAAQGITDVVRGADLLDSTPRQILLQRLLGLSQPTYAHLPLALGEDRRKLSKHEAALPVEATDPLPALRAALRFLGQPVSDARHHAALLSHAVCEFDARRIPRVSIAPTPFAALRKETC</sequence>
<evidence type="ECO:0000259" key="9">
    <source>
        <dbReference type="Pfam" id="PF00749"/>
    </source>
</evidence>
<evidence type="ECO:0000256" key="4">
    <source>
        <dbReference type="ARBA" id="ARBA00022833"/>
    </source>
</evidence>
<reference evidence="10 11" key="1">
    <citation type="journal article" date="2019" name="Int. J. Syst. Evol. Microbiol.">
        <title>The Global Catalogue of Microorganisms (GCM) 10K type strain sequencing project: providing services to taxonomists for standard genome sequencing and annotation.</title>
        <authorList>
            <consortium name="The Broad Institute Genomics Platform"/>
            <consortium name="The Broad Institute Genome Sequencing Center for Infectious Disease"/>
            <person name="Wu L."/>
            <person name="Ma J."/>
        </authorList>
    </citation>
    <scope>NUCLEOTIDE SEQUENCE [LARGE SCALE GENOMIC DNA]</scope>
    <source>
        <strain evidence="10 11">JCM 15421</strain>
    </source>
</reference>
<evidence type="ECO:0000256" key="8">
    <source>
        <dbReference type="RuleBase" id="RU363037"/>
    </source>
</evidence>
<protein>
    <recommendedName>
        <fullName evidence="7">Glutamyl-Q tRNA(Asp) synthetase</fullName>
        <shortName evidence="7">Glu-Q-RSs</shortName>
        <ecNumber evidence="7">6.1.1.-</ecNumber>
    </recommendedName>
</protein>
<gene>
    <name evidence="10" type="primary">gluQRS</name>
    <name evidence="7" type="synonym">gluQ</name>
    <name evidence="10" type="ORF">GCM10009105_02440</name>
</gene>
<evidence type="ECO:0000313" key="11">
    <source>
        <dbReference type="Proteomes" id="UP001501523"/>
    </source>
</evidence>
<evidence type="ECO:0000256" key="5">
    <source>
        <dbReference type="ARBA" id="ARBA00022840"/>
    </source>
</evidence>
<feature type="binding site" evidence="7">
    <location>
        <position position="199"/>
    </location>
    <ligand>
        <name>L-glutamate</name>
        <dbReference type="ChEBI" id="CHEBI:29985"/>
    </ligand>
</feature>
<feature type="binding site" evidence="7">
    <location>
        <position position="240"/>
    </location>
    <ligand>
        <name>ATP</name>
        <dbReference type="ChEBI" id="CHEBI:30616"/>
    </ligand>
</feature>
<feature type="binding site" evidence="7">
    <location>
        <position position="55"/>
    </location>
    <ligand>
        <name>L-glutamate</name>
        <dbReference type="ChEBI" id="CHEBI:29985"/>
    </ligand>
</feature>
<name>A0ABN1IBR4_9GAMM</name>
<dbReference type="NCBIfam" id="NF004314">
    <property type="entry name" value="PRK05710.1-3"/>
    <property type="match status" value="1"/>
</dbReference>
<dbReference type="InterPro" id="IPR049940">
    <property type="entry name" value="GluQ/Sye"/>
</dbReference>
<dbReference type="SUPFAM" id="SSF52374">
    <property type="entry name" value="Nucleotidylyl transferase"/>
    <property type="match status" value="1"/>
</dbReference>
<feature type="domain" description="Glutamyl/glutaminyl-tRNA synthetase class Ib catalytic" evidence="9">
    <location>
        <begin position="17"/>
        <end position="119"/>
    </location>
</feature>
<dbReference type="Pfam" id="PF00749">
    <property type="entry name" value="tRNA-synt_1c"/>
    <property type="match status" value="2"/>
</dbReference>
<organism evidence="10 11">
    <name type="scientific">Dokdonella soli</name>
    <dbReference type="NCBI Taxonomy" id="529810"/>
    <lineage>
        <taxon>Bacteria</taxon>
        <taxon>Pseudomonadati</taxon>
        <taxon>Pseudomonadota</taxon>
        <taxon>Gammaproteobacteria</taxon>
        <taxon>Lysobacterales</taxon>
        <taxon>Rhodanobacteraceae</taxon>
        <taxon>Dokdonella</taxon>
    </lineage>
</organism>
<dbReference type="HAMAP" id="MF_01428">
    <property type="entry name" value="Glu_Q_tRNA_synth"/>
    <property type="match status" value="1"/>
</dbReference>
<proteinExistence type="inferred from homology"/>
<keyword evidence="3 7" id="KW-0547">Nucleotide-binding</keyword>
<keyword evidence="5 7" id="KW-0067">ATP-binding</keyword>
<dbReference type="EC" id="6.1.1.-" evidence="7"/>
<comment type="caution">
    <text evidence="7">Lacks conserved residue(s) required for the propagation of feature annotation.</text>
</comment>
<accession>A0ABN1IBR4</accession>
<feature type="short sequence motif" description="'HIGH' region" evidence="7">
    <location>
        <begin position="22"/>
        <end position="32"/>
    </location>
</feature>
<dbReference type="EMBL" id="BAAAEU010000001">
    <property type="protein sequence ID" value="GAA0705165.1"/>
    <property type="molecule type" value="Genomic_DNA"/>
</dbReference>
<keyword evidence="6 7" id="KW-0030">Aminoacyl-tRNA synthetase</keyword>
<dbReference type="NCBIfam" id="TIGR03838">
    <property type="entry name" value="queuosine_YadB"/>
    <property type="match status" value="1"/>
</dbReference>
<comment type="caution">
    <text evidence="10">The sequence shown here is derived from an EMBL/GenBank/DDBJ whole genome shotgun (WGS) entry which is preliminary data.</text>
</comment>
<evidence type="ECO:0000256" key="2">
    <source>
        <dbReference type="ARBA" id="ARBA00022723"/>
    </source>
</evidence>
<feature type="binding site" evidence="7">
    <location>
        <position position="181"/>
    </location>
    <ligand>
        <name>L-glutamate</name>
        <dbReference type="ChEBI" id="CHEBI:29985"/>
    </ligand>
</feature>
<dbReference type="Gene3D" id="3.40.50.620">
    <property type="entry name" value="HUPs"/>
    <property type="match status" value="1"/>
</dbReference>
<evidence type="ECO:0000256" key="3">
    <source>
        <dbReference type="ARBA" id="ARBA00022741"/>
    </source>
</evidence>
<dbReference type="PANTHER" id="PTHR43311:SF1">
    <property type="entry name" value="GLUTAMYL-Q TRNA(ASP) SYNTHETASE"/>
    <property type="match status" value="1"/>
</dbReference>
<dbReference type="PANTHER" id="PTHR43311">
    <property type="entry name" value="GLUTAMATE--TRNA LIGASE"/>
    <property type="match status" value="1"/>
</dbReference>
<keyword evidence="4" id="KW-0862">Zinc</keyword>
<keyword evidence="11" id="KW-1185">Reference proteome</keyword>
<comment type="function">
    <text evidence="7">Catalyzes the tRNA-independent activation of glutamate in presence of ATP and the subsequent transfer of glutamate onto a tRNA(Asp). Glutamate is transferred on the 2-amino-5-(4,5-dihydroxy-2-cyclopenten-1-yl) moiety of the queuosine in the wobble position of the QUC anticodon.</text>
</comment>
<keyword evidence="2" id="KW-0479">Metal-binding</keyword>
<dbReference type="PRINTS" id="PR00987">
    <property type="entry name" value="TRNASYNTHGLU"/>
</dbReference>
<keyword evidence="1 7" id="KW-0436">Ligase</keyword>
<feature type="short sequence motif" description="'KMSKS' region" evidence="7">
    <location>
        <begin position="237"/>
        <end position="241"/>
    </location>
</feature>
<dbReference type="InterPro" id="IPR022380">
    <property type="entry name" value="Glu-Q_tRNA(Asp)_Synthase"/>
</dbReference>
<dbReference type="Proteomes" id="UP001501523">
    <property type="component" value="Unassembled WGS sequence"/>
</dbReference>
<dbReference type="InterPro" id="IPR014729">
    <property type="entry name" value="Rossmann-like_a/b/a_fold"/>
</dbReference>
<feature type="binding site" evidence="7">
    <location>
        <begin position="19"/>
        <end position="23"/>
    </location>
    <ligand>
        <name>L-glutamate</name>
        <dbReference type="ChEBI" id="CHEBI:29985"/>
    </ligand>
</feature>
<dbReference type="InterPro" id="IPR020058">
    <property type="entry name" value="Glu/Gln-tRNA-synth_Ib_cat-dom"/>
</dbReference>
<dbReference type="InterPro" id="IPR000924">
    <property type="entry name" value="Glu/Gln-tRNA-synth"/>
</dbReference>
<feature type="domain" description="Glutamyl/glutaminyl-tRNA synthetase class Ib catalytic" evidence="9">
    <location>
        <begin position="135"/>
        <end position="247"/>
    </location>
</feature>
<comment type="similarity">
    <text evidence="7">Belongs to the class-I aminoacyl-tRNA synthetase family. GluQ subfamily.</text>
</comment>